<reference evidence="2" key="1">
    <citation type="submission" date="2023-07" db="EMBL/GenBank/DDBJ databases">
        <authorList>
            <consortium name="CYATHOMIX"/>
        </authorList>
    </citation>
    <scope>NUCLEOTIDE SEQUENCE</scope>
    <source>
        <strain evidence="2">N/A</strain>
    </source>
</reference>
<name>A0AA36M2P1_CYLNA</name>
<evidence type="ECO:0000313" key="2">
    <source>
        <dbReference type="EMBL" id="CAJ0596584.1"/>
    </source>
</evidence>
<accession>A0AA36M2P1</accession>
<feature type="compositionally biased region" description="Polar residues" evidence="1">
    <location>
        <begin position="48"/>
        <end position="64"/>
    </location>
</feature>
<feature type="compositionally biased region" description="Basic and acidic residues" evidence="1">
    <location>
        <begin position="69"/>
        <end position="84"/>
    </location>
</feature>
<dbReference type="Proteomes" id="UP001176961">
    <property type="component" value="Unassembled WGS sequence"/>
</dbReference>
<gene>
    <name evidence="2" type="ORF">CYNAS_LOCUS8567</name>
</gene>
<comment type="caution">
    <text evidence="2">The sequence shown here is derived from an EMBL/GenBank/DDBJ whole genome shotgun (WGS) entry which is preliminary data.</text>
</comment>
<proteinExistence type="predicted"/>
<protein>
    <submittedName>
        <fullName evidence="2">Uncharacterized protein</fullName>
    </submittedName>
</protein>
<keyword evidence="3" id="KW-1185">Reference proteome</keyword>
<evidence type="ECO:0000256" key="1">
    <source>
        <dbReference type="SAM" id="MobiDB-lite"/>
    </source>
</evidence>
<feature type="region of interest" description="Disordered" evidence="1">
    <location>
        <begin position="1"/>
        <end position="99"/>
    </location>
</feature>
<organism evidence="2 3">
    <name type="scientific">Cylicocyclus nassatus</name>
    <name type="common">Nematode worm</name>
    <dbReference type="NCBI Taxonomy" id="53992"/>
    <lineage>
        <taxon>Eukaryota</taxon>
        <taxon>Metazoa</taxon>
        <taxon>Ecdysozoa</taxon>
        <taxon>Nematoda</taxon>
        <taxon>Chromadorea</taxon>
        <taxon>Rhabditida</taxon>
        <taxon>Rhabditina</taxon>
        <taxon>Rhabditomorpha</taxon>
        <taxon>Strongyloidea</taxon>
        <taxon>Strongylidae</taxon>
        <taxon>Cylicocyclus</taxon>
    </lineage>
</organism>
<dbReference type="AlphaFoldDB" id="A0AA36M2P1"/>
<feature type="compositionally biased region" description="Acidic residues" evidence="1">
    <location>
        <begin position="11"/>
        <end position="40"/>
    </location>
</feature>
<evidence type="ECO:0000313" key="3">
    <source>
        <dbReference type="Proteomes" id="UP001176961"/>
    </source>
</evidence>
<sequence length="212" mass="24648">MEEDVPKLVDEGEEGELWEGEEELMVVDETGDDELQEEPEQIVHMDDQPQQEPEQMRRMNNQPQEEPEQAARLDDEPQVVHEQEDQPDNGDQYLPNMIEEAAEPIPQAHEPPGRQENHKVEQVAQELQNKRKELTETREKFEPWESTIRLLSRSIPQDLEQTPHADGPHLWLIWIYSTLQKYSSTSSIGETTVSRRAGEHLAELYTSNSENF</sequence>
<feature type="compositionally biased region" description="Basic and acidic residues" evidence="1">
    <location>
        <begin position="1"/>
        <end position="10"/>
    </location>
</feature>
<dbReference type="EMBL" id="CATQJL010000223">
    <property type="protein sequence ID" value="CAJ0596584.1"/>
    <property type="molecule type" value="Genomic_DNA"/>
</dbReference>